<feature type="compositionally biased region" description="Basic residues" evidence="10">
    <location>
        <begin position="183"/>
        <end position="199"/>
    </location>
</feature>
<dbReference type="PANTHER" id="PTHR14955">
    <property type="entry name" value="RETINOIC ACID INDUCED 1/TRANSCRIPTION FACTOR 20"/>
    <property type="match status" value="1"/>
</dbReference>
<dbReference type="InterPro" id="IPR001965">
    <property type="entry name" value="Znf_PHD"/>
</dbReference>
<keyword evidence="5" id="KW-0863">Zinc-finger</keyword>
<keyword evidence="8" id="KW-0010">Activator</keyword>
<evidence type="ECO:0000256" key="3">
    <source>
        <dbReference type="ARBA" id="ARBA00022553"/>
    </source>
</evidence>
<keyword evidence="7" id="KW-0832">Ubl conjugation</keyword>
<sequence>MSLCGLFSDARNNVFAPYVHVEKKIAEIGAVCTIINAEDEKSKGGGKTGHLGVDGPLNTSLSSQIVRKENENERTKENWVSEPVDSALQSGKTLPTSGYVLPGPVISETGHIGRLLCCLCQKWANYKHLGDLYGPFYPAEYAAKLPKNQPQVRQTLSYHGNVKTSSSTSKVTQLHVENTQQRPQHRKLTSHPRFKRRHKSSEDLPRTVPINSKASLPFQPPPPSLDSLHPMAQLTQLPLVPLDPEELWVHEGCIVWTSGVYLVNGRLYGLQEALDGARDTSCSHCEMVGSTLGCYSKGCTLRYHYLCAIEADCSLNEDNFSLRCPKHKVRE</sequence>
<keyword evidence="6" id="KW-0862">Zinc</keyword>
<dbReference type="FunFam" id="3.30.40.10:FF:000116">
    <property type="entry name" value="Transcription factor 20 (AR1)"/>
    <property type="match status" value="1"/>
</dbReference>
<dbReference type="SMART" id="SM00249">
    <property type="entry name" value="PHD"/>
    <property type="match status" value="1"/>
</dbReference>
<evidence type="ECO:0000256" key="4">
    <source>
        <dbReference type="ARBA" id="ARBA00022723"/>
    </source>
</evidence>
<feature type="region of interest" description="Disordered" evidence="10">
    <location>
        <begin position="175"/>
        <end position="220"/>
    </location>
</feature>
<dbReference type="Proteomes" id="UP000694427">
    <property type="component" value="Unplaced"/>
</dbReference>
<organism evidence="12 13">
    <name type="scientific">Cyprinus carpio</name>
    <name type="common">Common carp</name>
    <dbReference type="NCBI Taxonomy" id="7962"/>
    <lineage>
        <taxon>Eukaryota</taxon>
        <taxon>Metazoa</taxon>
        <taxon>Chordata</taxon>
        <taxon>Craniata</taxon>
        <taxon>Vertebrata</taxon>
        <taxon>Euteleostomi</taxon>
        <taxon>Actinopterygii</taxon>
        <taxon>Neopterygii</taxon>
        <taxon>Teleostei</taxon>
        <taxon>Ostariophysi</taxon>
        <taxon>Cypriniformes</taxon>
        <taxon>Cyprinidae</taxon>
        <taxon>Cyprininae</taxon>
        <taxon>Cyprinus</taxon>
    </lineage>
</organism>
<evidence type="ECO:0000259" key="11">
    <source>
        <dbReference type="PROSITE" id="PS51805"/>
    </source>
</evidence>
<dbReference type="InterPro" id="IPR034732">
    <property type="entry name" value="EPHD"/>
</dbReference>
<evidence type="ECO:0000256" key="2">
    <source>
        <dbReference type="ARBA" id="ARBA00022499"/>
    </source>
</evidence>
<reference evidence="12" key="1">
    <citation type="submission" date="2025-08" db="UniProtKB">
        <authorList>
            <consortium name="Ensembl"/>
        </authorList>
    </citation>
    <scope>IDENTIFICATION</scope>
</reference>
<keyword evidence="13" id="KW-1185">Reference proteome</keyword>
<dbReference type="Ensembl" id="ENSCCRT00010111903.1">
    <property type="protein sequence ID" value="ENSCCRP00010100816.1"/>
    <property type="gene ID" value="ENSCCRG00010044283.1"/>
</dbReference>
<keyword evidence="4" id="KW-0479">Metal-binding</keyword>
<keyword evidence="3" id="KW-0597">Phosphoprotein</keyword>
<dbReference type="InterPro" id="IPR052440">
    <property type="entry name" value="Trans_Reg/Chrom_Remod"/>
</dbReference>
<dbReference type="Pfam" id="PF13771">
    <property type="entry name" value="zf-HC5HC2H"/>
    <property type="match status" value="1"/>
</dbReference>
<evidence type="ECO:0000256" key="8">
    <source>
        <dbReference type="ARBA" id="ARBA00023159"/>
    </source>
</evidence>
<name>A0A8C1P1J4_CYPCA</name>
<dbReference type="InterPro" id="IPR013083">
    <property type="entry name" value="Znf_RING/FYVE/PHD"/>
</dbReference>
<dbReference type="PANTHER" id="PTHR14955:SF7">
    <property type="entry name" value="TRANSCRIPTION FACTOR 20"/>
    <property type="match status" value="1"/>
</dbReference>
<dbReference type="GO" id="GO:0008270">
    <property type="term" value="F:zinc ion binding"/>
    <property type="evidence" value="ECO:0007669"/>
    <property type="project" value="UniProtKB-KW"/>
</dbReference>
<evidence type="ECO:0000256" key="1">
    <source>
        <dbReference type="ARBA" id="ARBA00004123"/>
    </source>
</evidence>
<dbReference type="GO" id="GO:0005634">
    <property type="term" value="C:nucleus"/>
    <property type="evidence" value="ECO:0007669"/>
    <property type="project" value="UniProtKB-SubCell"/>
</dbReference>
<dbReference type="Gene3D" id="3.30.40.10">
    <property type="entry name" value="Zinc/RING finger domain, C3HC4 (zinc finger)"/>
    <property type="match status" value="1"/>
</dbReference>
<dbReference type="PROSITE" id="PS51805">
    <property type="entry name" value="EPHD"/>
    <property type="match status" value="1"/>
</dbReference>
<evidence type="ECO:0000256" key="10">
    <source>
        <dbReference type="SAM" id="MobiDB-lite"/>
    </source>
</evidence>
<evidence type="ECO:0000256" key="9">
    <source>
        <dbReference type="ARBA" id="ARBA00023242"/>
    </source>
</evidence>
<dbReference type="GO" id="GO:0006357">
    <property type="term" value="P:regulation of transcription by RNA polymerase II"/>
    <property type="evidence" value="ECO:0007669"/>
    <property type="project" value="TreeGrafter"/>
</dbReference>
<feature type="domain" description="PHD-type" evidence="11">
    <location>
        <begin position="213"/>
        <end position="328"/>
    </location>
</feature>
<evidence type="ECO:0000256" key="6">
    <source>
        <dbReference type="ARBA" id="ARBA00022833"/>
    </source>
</evidence>
<evidence type="ECO:0000256" key="7">
    <source>
        <dbReference type="ARBA" id="ARBA00022843"/>
    </source>
</evidence>
<dbReference type="AlphaFoldDB" id="A0A8C1P1J4"/>
<reference evidence="12" key="2">
    <citation type="submission" date="2025-09" db="UniProtKB">
        <authorList>
            <consortium name="Ensembl"/>
        </authorList>
    </citation>
    <scope>IDENTIFICATION</scope>
</reference>
<protein>
    <recommendedName>
        <fullName evidence="11">PHD-type domain-containing protein</fullName>
    </recommendedName>
</protein>
<accession>A0A8C1P1J4</accession>
<evidence type="ECO:0000313" key="12">
    <source>
        <dbReference type="Ensembl" id="ENSCCRP00010100816.1"/>
    </source>
</evidence>
<comment type="subcellular location">
    <subcellularLocation>
        <location evidence="1">Nucleus</location>
    </subcellularLocation>
</comment>
<keyword evidence="2" id="KW-1017">Isopeptide bond</keyword>
<evidence type="ECO:0000256" key="5">
    <source>
        <dbReference type="ARBA" id="ARBA00022771"/>
    </source>
</evidence>
<keyword evidence="9" id="KW-0539">Nucleus</keyword>
<evidence type="ECO:0000313" key="13">
    <source>
        <dbReference type="Proteomes" id="UP000694427"/>
    </source>
</evidence>
<proteinExistence type="predicted"/>